<dbReference type="SUPFAM" id="SSF50494">
    <property type="entry name" value="Trypsin-like serine proteases"/>
    <property type="match status" value="1"/>
</dbReference>
<evidence type="ECO:0000313" key="10">
    <source>
        <dbReference type="Proteomes" id="UP001209681"/>
    </source>
</evidence>
<dbReference type="Gene3D" id="2.40.10.120">
    <property type="match status" value="1"/>
</dbReference>
<sequence>MYPDGNSVAMIAGGVRKKIFPKWMLAVICLFFITDAHALLRPDSFSLLAEKAGGAVVNIRTEKITQSQDRVFRHFFQSPFADQDPFEEFFRRFHGDDGAQREHRRQSLGSGFLISEDGYIVTNNHVIEGADKVQVKLKDGEEYDAEIIGRDPKTDLALIRIHAERTFPFISMGDSDALKVGEWVLAIGSPFGLEQTVTAGIVSAKGRVIGPGPFEDFIQTDASINPGNSGGPLINLDGDVVGINTAIVSSGQGIGFAIPANLAKGIVTQLKASGSVTRGWLGVEIQPLEPSMAAYHGLKNARGVFVARVMEGDPAHAAGMRGGDVITHINDREVEDTKDLIVRVADAAVGDILKVTVMRSGKKKDFRVTVAQRKDDQVSQSEPVQGDERLPDGLGLSLQELDDTLAARMGVERDAGLLVADVAADSPAHKAGFRRGDLIREINHRRMDSIKSYESMLKRSKKGESLQFLVQRRGQFLVIVIDR</sequence>
<keyword evidence="2" id="KW-0645">Protease</keyword>
<keyword evidence="10" id="KW-1185">Reference proteome</keyword>
<dbReference type="Pfam" id="PF13180">
    <property type="entry name" value="PDZ_2"/>
    <property type="match status" value="2"/>
</dbReference>
<dbReference type="PRINTS" id="PR00834">
    <property type="entry name" value="PROTEASES2C"/>
</dbReference>
<evidence type="ECO:0000256" key="3">
    <source>
        <dbReference type="ARBA" id="ARBA00022729"/>
    </source>
</evidence>
<dbReference type="InterPro" id="IPR001940">
    <property type="entry name" value="Peptidase_S1C"/>
</dbReference>
<keyword evidence="5" id="KW-0378">Hydrolase</keyword>
<evidence type="ECO:0000256" key="5">
    <source>
        <dbReference type="ARBA" id="ARBA00022801"/>
    </source>
</evidence>
<organism evidence="9 10">
    <name type="scientific">Desulfobotulus pelophilus</name>
    <dbReference type="NCBI Taxonomy" id="2823377"/>
    <lineage>
        <taxon>Bacteria</taxon>
        <taxon>Pseudomonadati</taxon>
        <taxon>Thermodesulfobacteriota</taxon>
        <taxon>Desulfobacteria</taxon>
        <taxon>Desulfobacterales</taxon>
        <taxon>Desulfobacteraceae</taxon>
        <taxon>Desulfobotulus</taxon>
    </lineage>
</organism>
<evidence type="ECO:0000256" key="7">
    <source>
        <dbReference type="SAM" id="MobiDB-lite"/>
    </source>
</evidence>
<evidence type="ECO:0000259" key="8">
    <source>
        <dbReference type="PROSITE" id="PS50106"/>
    </source>
</evidence>
<dbReference type="InterPro" id="IPR036034">
    <property type="entry name" value="PDZ_sf"/>
</dbReference>
<feature type="region of interest" description="Disordered" evidence="7">
    <location>
        <begin position="373"/>
        <end position="393"/>
    </location>
</feature>
<keyword evidence="6" id="KW-0720">Serine protease</keyword>
<dbReference type="PANTHER" id="PTHR22939">
    <property type="entry name" value="SERINE PROTEASE FAMILY S1C HTRA-RELATED"/>
    <property type="match status" value="1"/>
</dbReference>
<gene>
    <name evidence="9" type="ORF">OOT00_11145</name>
</gene>
<comment type="similarity">
    <text evidence="1">Belongs to the peptidase S1C family.</text>
</comment>
<evidence type="ECO:0000313" key="9">
    <source>
        <dbReference type="EMBL" id="MCW7754541.1"/>
    </source>
</evidence>
<feature type="domain" description="PDZ" evidence="8">
    <location>
        <begin position="266"/>
        <end position="361"/>
    </location>
</feature>
<dbReference type="Proteomes" id="UP001209681">
    <property type="component" value="Unassembled WGS sequence"/>
</dbReference>
<accession>A0ABT3NAP7</accession>
<dbReference type="PANTHER" id="PTHR22939:SF129">
    <property type="entry name" value="SERINE PROTEASE HTRA2, MITOCHONDRIAL"/>
    <property type="match status" value="1"/>
</dbReference>
<dbReference type="RefSeq" id="WP_265425456.1">
    <property type="nucleotide sequence ID" value="NZ_JAPFPW010000012.1"/>
</dbReference>
<dbReference type="InterPro" id="IPR001478">
    <property type="entry name" value="PDZ"/>
</dbReference>
<evidence type="ECO:0000256" key="2">
    <source>
        <dbReference type="ARBA" id="ARBA00022670"/>
    </source>
</evidence>
<dbReference type="SUPFAM" id="SSF50156">
    <property type="entry name" value="PDZ domain-like"/>
    <property type="match status" value="2"/>
</dbReference>
<dbReference type="PROSITE" id="PS50106">
    <property type="entry name" value="PDZ"/>
    <property type="match status" value="2"/>
</dbReference>
<dbReference type="Pfam" id="PF13365">
    <property type="entry name" value="Trypsin_2"/>
    <property type="match status" value="1"/>
</dbReference>
<evidence type="ECO:0000256" key="4">
    <source>
        <dbReference type="ARBA" id="ARBA00022737"/>
    </source>
</evidence>
<reference evidence="9 10" key="1">
    <citation type="submission" date="2022-11" db="EMBL/GenBank/DDBJ databases">
        <title>Desulfobotulus tamanensis H1 sp. nov. - anaerobic, alkaliphilic, sulphate reducing bacterium isolated from terrestrial mud volcano.</title>
        <authorList>
            <person name="Frolova A."/>
            <person name="Merkel A.Y."/>
            <person name="Slobodkin A.I."/>
        </authorList>
    </citation>
    <scope>NUCLEOTIDE SEQUENCE [LARGE SCALE GENOMIC DNA]</scope>
    <source>
        <strain evidence="9 10">H1</strain>
    </source>
</reference>
<name>A0ABT3NAP7_9BACT</name>
<protein>
    <submittedName>
        <fullName evidence="9">DegQ family serine endoprotease</fullName>
    </submittedName>
</protein>
<keyword evidence="4" id="KW-0677">Repeat</keyword>
<comment type="caution">
    <text evidence="9">The sequence shown here is derived from an EMBL/GenBank/DDBJ whole genome shotgun (WGS) entry which is preliminary data.</text>
</comment>
<dbReference type="InterPro" id="IPR011782">
    <property type="entry name" value="Pept_S1C_Do"/>
</dbReference>
<dbReference type="EMBL" id="JAPFPW010000012">
    <property type="protein sequence ID" value="MCW7754541.1"/>
    <property type="molecule type" value="Genomic_DNA"/>
</dbReference>
<dbReference type="Gene3D" id="2.30.42.10">
    <property type="match status" value="2"/>
</dbReference>
<dbReference type="SMART" id="SM00228">
    <property type="entry name" value="PDZ"/>
    <property type="match status" value="2"/>
</dbReference>
<dbReference type="InterPro" id="IPR009003">
    <property type="entry name" value="Peptidase_S1_PA"/>
</dbReference>
<dbReference type="NCBIfam" id="TIGR02037">
    <property type="entry name" value="degP_htrA_DO"/>
    <property type="match status" value="1"/>
</dbReference>
<evidence type="ECO:0000256" key="6">
    <source>
        <dbReference type="ARBA" id="ARBA00022825"/>
    </source>
</evidence>
<evidence type="ECO:0000256" key="1">
    <source>
        <dbReference type="ARBA" id="ARBA00010541"/>
    </source>
</evidence>
<feature type="domain" description="PDZ" evidence="8">
    <location>
        <begin position="377"/>
        <end position="474"/>
    </location>
</feature>
<keyword evidence="3" id="KW-0732">Signal</keyword>
<proteinExistence type="inferred from homology"/>